<dbReference type="SUPFAM" id="SSF100879">
    <property type="entry name" value="Lesion bypass DNA polymerase (Y-family), little finger domain"/>
    <property type="match status" value="1"/>
</dbReference>
<dbReference type="Gene3D" id="1.10.150.20">
    <property type="entry name" value="5' to 3' exonuclease, C-terminal subdomain"/>
    <property type="match status" value="1"/>
</dbReference>
<dbReference type="Pfam" id="PF00817">
    <property type="entry name" value="IMS"/>
    <property type="match status" value="1"/>
</dbReference>
<dbReference type="InterPro" id="IPR043502">
    <property type="entry name" value="DNA/RNA_pol_sf"/>
</dbReference>
<evidence type="ECO:0000256" key="6">
    <source>
        <dbReference type="ARBA" id="ARBA00022723"/>
    </source>
</evidence>
<dbReference type="InterPro" id="IPR050116">
    <property type="entry name" value="DNA_polymerase-Y"/>
</dbReference>
<dbReference type="InterPro" id="IPR036775">
    <property type="entry name" value="DNA_pol_Y-fam_lit_finger_sf"/>
</dbReference>
<comment type="caution">
    <text evidence="15">The sequence shown here is derived from an EMBL/GenBank/DDBJ whole genome shotgun (WGS) entry which is preliminary data.</text>
</comment>
<keyword evidence="4 13" id="KW-0548">Nucleotidyltransferase</keyword>
<accession>A0A0R1RG29</accession>
<dbReference type="Gene3D" id="3.40.1170.60">
    <property type="match status" value="1"/>
</dbReference>
<dbReference type="STRING" id="1114972.FD35_GL000567"/>
<feature type="site" description="Substrate discrimination" evidence="13">
    <location>
        <position position="27"/>
    </location>
</feature>
<evidence type="ECO:0000256" key="11">
    <source>
        <dbReference type="ARBA" id="ARBA00023204"/>
    </source>
</evidence>
<dbReference type="PANTHER" id="PTHR11076:SF33">
    <property type="entry name" value="DNA POLYMERASE KAPPA"/>
    <property type="match status" value="1"/>
</dbReference>
<comment type="catalytic activity">
    <reaction evidence="12 13">
        <text>DNA(n) + a 2'-deoxyribonucleoside 5'-triphosphate = DNA(n+1) + diphosphate</text>
        <dbReference type="Rhea" id="RHEA:22508"/>
        <dbReference type="Rhea" id="RHEA-COMP:17339"/>
        <dbReference type="Rhea" id="RHEA-COMP:17340"/>
        <dbReference type="ChEBI" id="CHEBI:33019"/>
        <dbReference type="ChEBI" id="CHEBI:61560"/>
        <dbReference type="ChEBI" id="CHEBI:173112"/>
        <dbReference type="EC" id="2.7.7.7"/>
    </reaction>
</comment>
<organism evidence="15 16">
    <name type="scientific">Furfurilactobacillus rossiae DSM 15814</name>
    <dbReference type="NCBI Taxonomy" id="1114972"/>
    <lineage>
        <taxon>Bacteria</taxon>
        <taxon>Bacillati</taxon>
        <taxon>Bacillota</taxon>
        <taxon>Bacilli</taxon>
        <taxon>Lactobacillales</taxon>
        <taxon>Lactobacillaceae</taxon>
        <taxon>Furfurilactobacillus</taxon>
    </lineage>
</organism>
<dbReference type="GO" id="GO:0005829">
    <property type="term" value="C:cytosol"/>
    <property type="evidence" value="ECO:0007669"/>
    <property type="project" value="TreeGrafter"/>
</dbReference>
<evidence type="ECO:0000256" key="12">
    <source>
        <dbReference type="ARBA" id="ARBA00049244"/>
    </source>
</evidence>
<dbReference type="InterPro" id="IPR022880">
    <property type="entry name" value="DNApol_IV"/>
</dbReference>
<dbReference type="Proteomes" id="UP000051999">
    <property type="component" value="Unassembled WGS sequence"/>
</dbReference>
<dbReference type="Pfam" id="PF11799">
    <property type="entry name" value="IMS_C"/>
    <property type="match status" value="1"/>
</dbReference>
<dbReference type="PATRIC" id="fig|1114972.6.peg.567"/>
<evidence type="ECO:0000256" key="10">
    <source>
        <dbReference type="ARBA" id="ARBA00023125"/>
    </source>
</evidence>
<keyword evidence="6 13" id="KW-0479">Metal-binding</keyword>
<dbReference type="FunFam" id="3.30.1490.100:FF:000004">
    <property type="entry name" value="DNA polymerase IV"/>
    <property type="match status" value="1"/>
</dbReference>
<evidence type="ECO:0000313" key="16">
    <source>
        <dbReference type="Proteomes" id="UP000051999"/>
    </source>
</evidence>
<dbReference type="PROSITE" id="PS50173">
    <property type="entry name" value="UMUC"/>
    <property type="match status" value="1"/>
</dbReference>
<keyword evidence="9 13" id="KW-0239">DNA-directed DNA polymerase</keyword>
<evidence type="ECO:0000256" key="4">
    <source>
        <dbReference type="ARBA" id="ARBA00022695"/>
    </source>
</evidence>
<dbReference type="Pfam" id="PF11798">
    <property type="entry name" value="IMS_HHH"/>
    <property type="match status" value="1"/>
</dbReference>
<comment type="subunit">
    <text evidence="13">Monomer.</text>
</comment>
<comment type="function">
    <text evidence="13">Poorly processive, error-prone DNA polymerase involved in untargeted mutagenesis. Copies undamaged DNA at stalled replication forks, which arise in vivo from mismatched or misaligned primer ends. These misaligned primers can be extended by PolIV. Exhibits no 3'-5' exonuclease (proofreading) activity. May be involved in translesional synthesis, in conjunction with the beta clamp from PolIII.</text>
</comment>
<keyword evidence="3 13" id="KW-0808">Transferase</keyword>
<dbReference type="SUPFAM" id="SSF56672">
    <property type="entry name" value="DNA/RNA polymerases"/>
    <property type="match status" value="1"/>
</dbReference>
<keyword evidence="13" id="KW-0963">Cytoplasm</keyword>
<evidence type="ECO:0000256" key="9">
    <source>
        <dbReference type="ARBA" id="ARBA00022932"/>
    </source>
</evidence>
<comment type="subcellular location">
    <subcellularLocation>
        <location evidence="13">Cytoplasm</location>
    </subcellularLocation>
</comment>
<feature type="binding site" evidence="13">
    <location>
        <position position="120"/>
    </location>
    <ligand>
        <name>Mg(2+)</name>
        <dbReference type="ChEBI" id="CHEBI:18420"/>
    </ligand>
</feature>
<dbReference type="EC" id="2.7.7.7" evidence="13"/>
<evidence type="ECO:0000256" key="8">
    <source>
        <dbReference type="ARBA" id="ARBA00022842"/>
    </source>
</evidence>
<dbReference type="InterPro" id="IPR001126">
    <property type="entry name" value="UmuC"/>
</dbReference>
<evidence type="ECO:0000256" key="13">
    <source>
        <dbReference type="HAMAP-Rule" id="MF_01113"/>
    </source>
</evidence>
<dbReference type="EMBL" id="AZFF01000010">
    <property type="protein sequence ID" value="KRL54164.1"/>
    <property type="molecule type" value="Genomic_DNA"/>
</dbReference>
<proteinExistence type="inferred from homology"/>
<dbReference type="Gene3D" id="3.30.1490.100">
    <property type="entry name" value="DNA polymerase, Y-family, little finger domain"/>
    <property type="match status" value="1"/>
</dbReference>
<name>A0A0R1RG29_9LACO</name>
<dbReference type="GO" id="GO:0006261">
    <property type="term" value="P:DNA-templated DNA replication"/>
    <property type="evidence" value="ECO:0007669"/>
    <property type="project" value="UniProtKB-UniRule"/>
</dbReference>
<protein>
    <recommendedName>
        <fullName evidence="13">DNA polymerase IV</fullName>
        <shortName evidence="13">Pol IV</shortName>
        <ecNumber evidence="13">2.7.7.7</ecNumber>
    </recommendedName>
</protein>
<keyword evidence="5 13" id="KW-0235">DNA replication</keyword>
<keyword evidence="10 13" id="KW-0238">DNA-binding</keyword>
<evidence type="ECO:0000256" key="5">
    <source>
        <dbReference type="ARBA" id="ARBA00022705"/>
    </source>
</evidence>
<dbReference type="InterPro" id="IPR043128">
    <property type="entry name" value="Rev_trsase/Diguanyl_cyclase"/>
</dbReference>
<dbReference type="CDD" id="cd03586">
    <property type="entry name" value="PolY_Pol_IV_kappa"/>
    <property type="match status" value="1"/>
</dbReference>
<dbReference type="PANTHER" id="PTHR11076">
    <property type="entry name" value="DNA REPAIR POLYMERASE UMUC / TRANSFERASE FAMILY MEMBER"/>
    <property type="match status" value="1"/>
</dbReference>
<sequence length="379" mass="42620">MANTLLKIPLTVNAERKIIHVDMDAFYASIEERDHPEFRHQALIVARNPRETGGHGVVTTANYVARKLGVHSAMSAQEAQKLAPKAIFKTPDFTKYRAVSATIHQIFHEYTDHIEPIAFDEAYLDVTNNKQEIDSAVTLAHQLQAEIWEKVHLTCSTGISYNKFLAKLASDFAKPVGVTVVLPGDAEAFLSPLPIEKFRGVGKKTVPKMHDLGILTGADLLKWSEADLMQNFGKLGYSLYRHVRGSDDRPVEWQRTRKSIGREETYDAPLDNEADVETQLQLLATDLVSHLNKQQRHGKTIVLKVRDADFNTITKRQTQAEYFENDATVLYEAAREIFDVTADLSKGVRLLGITMTNLDPLTFENLSLPLYSLNSDRAF</sequence>
<feature type="binding site" evidence="13">
    <location>
        <position position="22"/>
    </location>
    <ligand>
        <name>Mg(2+)</name>
        <dbReference type="ChEBI" id="CHEBI:18420"/>
    </ligand>
</feature>
<keyword evidence="7 13" id="KW-0227">DNA damage</keyword>
<dbReference type="GO" id="GO:0000287">
    <property type="term" value="F:magnesium ion binding"/>
    <property type="evidence" value="ECO:0007669"/>
    <property type="project" value="UniProtKB-UniRule"/>
</dbReference>
<dbReference type="GO" id="GO:0003887">
    <property type="term" value="F:DNA-directed DNA polymerase activity"/>
    <property type="evidence" value="ECO:0007669"/>
    <property type="project" value="UniProtKB-UniRule"/>
</dbReference>
<feature type="active site" evidence="13">
    <location>
        <position position="121"/>
    </location>
</feature>
<keyword evidence="16" id="KW-1185">Reference proteome</keyword>
<dbReference type="InterPro" id="IPR024728">
    <property type="entry name" value="PolY_HhH_motif"/>
</dbReference>
<dbReference type="OrthoDB" id="9808813at2"/>
<dbReference type="GO" id="GO:0006281">
    <property type="term" value="P:DNA repair"/>
    <property type="evidence" value="ECO:0007669"/>
    <property type="project" value="UniProtKB-UniRule"/>
</dbReference>
<gene>
    <name evidence="13" type="primary">dinB</name>
    <name evidence="15" type="ORF">FD35_GL000567</name>
</gene>
<evidence type="ECO:0000256" key="7">
    <source>
        <dbReference type="ARBA" id="ARBA00022763"/>
    </source>
</evidence>
<evidence type="ECO:0000259" key="14">
    <source>
        <dbReference type="PROSITE" id="PS50173"/>
    </source>
</evidence>
<evidence type="ECO:0000256" key="3">
    <source>
        <dbReference type="ARBA" id="ARBA00022679"/>
    </source>
</evidence>
<dbReference type="InterPro" id="IPR017961">
    <property type="entry name" value="DNA_pol_Y-fam_little_finger"/>
</dbReference>
<dbReference type="eggNOG" id="COG0389">
    <property type="taxonomic scope" value="Bacteria"/>
</dbReference>
<feature type="domain" description="UmuC" evidence="14">
    <location>
        <begin position="18"/>
        <end position="202"/>
    </location>
</feature>
<evidence type="ECO:0000256" key="2">
    <source>
        <dbReference type="ARBA" id="ARBA00022457"/>
    </source>
</evidence>
<evidence type="ECO:0000256" key="1">
    <source>
        <dbReference type="ARBA" id="ARBA00010945"/>
    </source>
</evidence>
<dbReference type="Gene3D" id="3.30.70.270">
    <property type="match status" value="1"/>
</dbReference>
<dbReference type="GO" id="GO:0003684">
    <property type="term" value="F:damaged DNA binding"/>
    <property type="evidence" value="ECO:0007669"/>
    <property type="project" value="InterPro"/>
</dbReference>
<dbReference type="NCBIfam" id="NF002677">
    <property type="entry name" value="PRK02406.1"/>
    <property type="match status" value="1"/>
</dbReference>
<comment type="similarity">
    <text evidence="1 13">Belongs to the DNA polymerase type-Y family.</text>
</comment>
<keyword evidence="8 13" id="KW-0460">Magnesium</keyword>
<reference evidence="15 16" key="1">
    <citation type="journal article" date="2015" name="Genome Announc.">
        <title>Expanding the biotechnology potential of lactobacilli through comparative genomics of 213 strains and associated genera.</title>
        <authorList>
            <person name="Sun Z."/>
            <person name="Harris H.M."/>
            <person name="McCann A."/>
            <person name="Guo C."/>
            <person name="Argimon S."/>
            <person name="Zhang W."/>
            <person name="Yang X."/>
            <person name="Jeffery I.B."/>
            <person name="Cooney J.C."/>
            <person name="Kagawa T.F."/>
            <person name="Liu W."/>
            <person name="Song Y."/>
            <person name="Salvetti E."/>
            <person name="Wrobel A."/>
            <person name="Rasinkangas P."/>
            <person name="Parkhill J."/>
            <person name="Rea M.C."/>
            <person name="O'Sullivan O."/>
            <person name="Ritari J."/>
            <person name="Douillard F.P."/>
            <person name="Paul Ross R."/>
            <person name="Yang R."/>
            <person name="Briner A.E."/>
            <person name="Felis G.E."/>
            <person name="de Vos W.M."/>
            <person name="Barrangou R."/>
            <person name="Klaenhammer T.R."/>
            <person name="Caufield P.W."/>
            <person name="Cui Y."/>
            <person name="Zhang H."/>
            <person name="O'Toole P.W."/>
        </authorList>
    </citation>
    <scope>NUCLEOTIDE SEQUENCE [LARGE SCALE GENOMIC DNA]</scope>
    <source>
        <strain evidence="15 16">DSM 15814</strain>
    </source>
</reference>
<dbReference type="HAMAP" id="MF_01113">
    <property type="entry name" value="DNApol_IV"/>
    <property type="match status" value="1"/>
</dbReference>
<keyword evidence="11 13" id="KW-0234">DNA repair</keyword>
<dbReference type="RefSeq" id="WP_017261188.1">
    <property type="nucleotide sequence ID" value="NZ_AUAW01000011.1"/>
</dbReference>
<dbReference type="GO" id="GO:0009432">
    <property type="term" value="P:SOS response"/>
    <property type="evidence" value="ECO:0007669"/>
    <property type="project" value="TreeGrafter"/>
</dbReference>
<evidence type="ECO:0000313" key="15">
    <source>
        <dbReference type="EMBL" id="KRL54164.1"/>
    </source>
</evidence>
<dbReference type="GO" id="GO:0042276">
    <property type="term" value="P:error-prone translesion synthesis"/>
    <property type="evidence" value="ECO:0007669"/>
    <property type="project" value="TreeGrafter"/>
</dbReference>
<keyword evidence="2 13" id="KW-0515">Mutator protein</keyword>
<dbReference type="AlphaFoldDB" id="A0A0R1RG29"/>
<comment type="cofactor">
    <cofactor evidence="13">
        <name>Mg(2+)</name>
        <dbReference type="ChEBI" id="CHEBI:18420"/>
    </cofactor>
    <text evidence="13">Binds 2 magnesium ions per subunit.</text>
</comment>